<reference evidence="1" key="2">
    <citation type="submission" date="2023-01" db="EMBL/GenBank/DDBJ databases">
        <authorList>
            <person name="Sun Q."/>
            <person name="Evtushenko L."/>
        </authorList>
    </citation>
    <scope>NUCLEOTIDE SEQUENCE</scope>
    <source>
        <strain evidence="1">VKM B-1513</strain>
    </source>
</reference>
<dbReference type="AlphaFoldDB" id="A0A9W6IJ78"/>
<dbReference type="EMBL" id="BSFE01000001">
    <property type="protein sequence ID" value="GLK50587.1"/>
    <property type="molecule type" value="Genomic_DNA"/>
</dbReference>
<comment type="caution">
    <text evidence="1">The sequence shown here is derived from an EMBL/GenBank/DDBJ whole genome shotgun (WGS) entry which is preliminary data.</text>
</comment>
<evidence type="ECO:0000313" key="2">
    <source>
        <dbReference type="Proteomes" id="UP001143486"/>
    </source>
</evidence>
<name>A0A9W6IJ78_9PROT</name>
<reference evidence="1" key="1">
    <citation type="journal article" date="2014" name="Int. J. Syst. Evol. Microbiol.">
        <title>Complete genome sequence of Corynebacterium casei LMG S-19264T (=DSM 44701T), isolated from a smear-ripened cheese.</title>
        <authorList>
            <consortium name="US DOE Joint Genome Institute (JGI-PGF)"/>
            <person name="Walter F."/>
            <person name="Albersmeier A."/>
            <person name="Kalinowski J."/>
            <person name="Ruckert C."/>
        </authorList>
    </citation>
    <scope>NUCLEOTIDE SEQUENCE</scope>
    <source>
        <strain evidence="1">VKM B-1513</strain>
    </source>
</reference>
<accession>A0A9W6IJ78</accession>
<organism evidence="1 2">
    <name type="scientific">Maricaulis virginensis</name>
    <dbReference type="NCBI Taxonomy" id="144022"/>
    <lineage>
        <taxon>Bacteria</taxon>
        <taxon>Pseudomonadati</taxon>
        <taxon>Pseudomonadota</taxon>
        <taxon>Alphaproteobacteria</taxon>
        <taxon>Maricaulales</taxon>
        <taxon>Maricaulaceae</taxon>
        <taxon>Maricaulis</taxon>
    </lineage>
</organism>
<sequence length="177" mass="19959">MIRTGLVIITAAALLGGCFYSDRALIGRFSADFPLEEGLYAHTPNHPDGRPFDRPMWTGYVEHRGGRYHSGVANFPHEGVRLREIAPGLYAGMRQNDDVWLYGLVYVYEGGVAAYHQPQCDDLAEADRNRYEIFENEVEPGTCRLEDWDVLEAVLLSYVAGFDGELPVDGVYRRVEE</sequence>
<dbReference type="Proteomes" id="UP001143486">
    <property type="component" value="Unassembled WGS sequence"/>
</dbReference>
<dbReference type="RefSeq" id="WP_271184988.1">
    <property type="nucleotide sequence ID" value="NZ_BSFE01000001.1"/>
</dbReference>
<dbReference type="PROSITE" id="PS51257">
    <property type="entry name" value="PROKAR_LIPOPROTEIN"/>
    <property type="match status" value="1"/>
</dbReference>
<proteinExistence type="predicted"/>
<evidence type="ECO:0000313" key="1">
    <source>
        <dbReference type="EMBL" id="GLK50587.1"/>
    </source>
</evidence>
<keyword evidence="2" id="KW-1185">Reference proteome</keyword>
<gene>
    <name evidence="1" type="ORF">GCM10017621_00950</name>
</gene>
<protein>
    <submittedName>
        <fullName evidence="1">Uncharacterized protein</fullName>
    </submittedName>
</protein>